<feature type="domain" description="F5/8 type C" evidence="1">
    <location>
        <begin position="215"/>
        <end position="367"/>
    </location>
</feature>
<protein>
    <submittedName>
        <fullName evidence="2">F5/8 type C domain-containing protein</fullName>
    </submittedName>
</protein>
<dbReference type="Pfam" id="PF00754">
    <property type="entry name" value="F5_F8_type_C"/>
    <property type="match status" value="1"/>
</dbReference>
<dbReference type="OrthoDB" id="1043438at2"/>
<keyword evidence="3" id="KW-1185">Reference proteome</keyword>
<comment type="caution">
    <text evidence="2">The sequence shown here is derived from an EMBL/GenBank/DDBJ whole genome shotgun (WGS) entry which is preliminary data.</text>
</comment>
<dbReference type="EMBL" id="SNYC01000005">
    <property type="protein sequence ID" value="TDQ08784.1"/>
    <property type="molecule type" value="Genomic_DNA"/>
</dbReference>
<proteinExistence type="predicted"/>
<dbReference type="InterPro" id="IPR000421">
    <property type="entry name" value="FA58C"/>
</dbReference>
<dbReference type="Gene3D" id="2.60.120.260">
    <property type="entry name" value="Galactose-binding domain-like"/>
    <property type="match status" value="1"/>
</dbReference>
<dbReference type="RefSeq" id="WP_133577128.1">
    <property type="nucleotide sequence ID" value="NZ_SNYC01000005.1"/>
</dbReference>
<evidence type="ECO:0000259" key="1">
    <source>
        <dbReference type="PROSITE" id="PS50022"/>
    </source>
</evidence>
<dbReference type="PROSITE" id="PS51257">
    <property type="entry name" value="PROKAR_LIPOPROTEIN"/>
    <property type="match status" value="1"/>
</dbReference>
<dbReference type="Pfam" id="PF16389">
    <property type="entry name" value="DUF4998"/>
    <property type="match status" value="1"/>
</dbReference>
<dbReference type="PROSITE" id="PS50022">
    <property type="entry name" value="FA58C_3"/>
    <property type="match status" value="1"/>
</dbReference>
<dbReference type="InterPro" id="IPR008979">
    <property type="entry name" value="Galactose-bd-like_sf"/>
</dbReference>
<organism evidence="2 3">
    <name type="scientific">Pedobacter metabolipauper</name>
    <dbReference type="NCBI Taxonomy" id="425513"/>
    <lineage>
        <taxon>Bacteria</taxon>
        <taxon>Pseudomonadati</taxon>
        <taxon>Bacteroidota</taxon>
        <taxon>Sphingobacteriia</taxon>
        <taxon>Sphingobacteriales</taxon>
        <taxon>Sphingobacteriaceae</taxon>
        <taxon>Pedobacter</taxon>
    </lineage>
</organism>
<gene>
    <name evidence="2" type="ORF">ATK78_3302</name>
</gene>
<dbReference type="Proteomes" id="UP000295620">
    <property type="component" value="Unassembled WGS sequence"/>
</dbReference>
<dbReference type="AlphaFoldDB" id="A0A4V3D131"/>
<evidence type="ECO:0000313" key="2">
    <source>
        <dbReference type="EMBL" id="TDQ08784.1"/>
    </source>
</evidence>
<evidence type="ECO:0000313" key="3">
    <source>
        <dbReference type="Proteomes" id="UP000295620"/>
    </source>
</evidence>
<name>A0A4V3D131_9SPHI</name>
<accession>A0A4V3D131</accession>
<reference evidence="2 3" key="1">
    <citation type="submission" date="2019-03" db="EMBL/GenBank/DDBJ databases">
        <title>Genomic Encyclopedia of Archaeal and Bacterial Type Strains, Phase II (KMG-II): from individual species to whole genera.</title>
        <authorList>
            <person name="Goeker M."/>
        </authorList>
    </citation>
    <scope>NUCLEOTIDE SEQUENCE [LARGE SCALE GENOMIC DNA]</scope>
    <source>
        <strain evidence="2 3">DSM 19035</strain>
    </source>
</reference>
<sequence length="367" mass="41157">MKSKLYYLLIVFAGLCVFMACKKMDSTYEQYVIKGGIQYPGAAKSAVLHGGNKRAILEWLKGSDPKIVKARIFWNNYADSVEVPITASQSVVRHTFTTLAENFYSFTIKTYDAQGHVSVPVEVSGSVYGDNYQSRVLERPLNAAMLTKANVLKLNWSIADSVTGAFATDLEYTNTAGVLKTVRFKGGLLNTEIADYKLETNFRYRTLYLPDSLAIDTFYTGYLSGPKLKLDKKEWVIANFDNNHPGDENKVANIIDGNPGTRWHGLATNPTPYPHYFSVNMGAVRTITDLSLWRMNTDDRAPESIKIETSLDNVTWTDQGTFAFNRLIDGEQIFTMKTLTTARYFKVTGLRGPQAYIVLGEVDVYVK</sequence>
<dbReference type="SUPFAM" id="SSF49785">
    <property type="entry name" value="Galactose-binding domain-like"/>
    <property type="match status" value="1"/>
</dbReference>